<dbReference type="FunFam" id="3.60.70.12:FF:000001">
    <property type="entry name" value="Arginine biosynthesis bifunctional protein ArgJ, chloroplastic"/>
    <property type="match status" value="1"/>
</dbReference>
<dbReference type="EC" id="2.3.1.1" evidence="10"/>
<proteinExistence type="inferred from homology"/>
<dbReference type="PANTHER" id="PTHR23100:SF0">
    <property type="entry name" value="ARGININE BIOSYNTHESIS BIFUNCTIONAL PROTEIN ARGJ, MITOCHONDRIAL"/>
    <property type="match status" value="1"/>
</dbReference>
<evidence type="ECO:0000256" key="3">
    <source>
        <dbReference type="ARBA" id="ARBA00022571"/>
    </source>
</evidence>
<feature type="binding site" evidence="10">
    <location>
        <position position="417"/>
    </location>
    <ligand>
        <name>substrate</name>
    </ligand>
</feature>
<dbReference type="Gene3D" id="3.10.20.340">
    <property type="entry name" value="ArgJ beta chain, C-terminal domain"/>
    <property type="match status" value="1"/>
</dbReference>
<comment type="function">
    <text evidence="10">Catalyzes two activities which are involved in the cyclic version of arginine biosynthesis: the synthesis of N-acetylglutamate from glutamate and acetyl-CoA as the acetyl donor, and of ornithine by transacetylation between N(2)-acetylornithine and glutamate.</text>
</comment>
<feature type="binding site" evidence="10">
    <location>
        <position position="162"/>
    </location>
    <ligand>
        <name>substrate</name>
    </ligand>
</feature>
<comment type="subcellular location">
    <subcellularLocation>
        <location evidence="10">Cytoplasm</location>
    </subcellularLocation>
</comment>
<dbReference type="MEROPS" id="T05.002"/>
<dbReference type="STRING" id="1511.CLOST_0138"/>
<dbReference type="GO" id="GO:0004042">
    <property type="term" value="F:L-glutamate N-acetyltransferase activity"/>
    <property type="evidence" value="ECO:0007669"/>
    <property type="project" value="UniProtKB-UniRule"/>
</dbReference>
<dbReference type="Gene3D" id="3.60.70.12">
    <property type="entry name" value="L-amino peptidase D-ALA esterase/amidase"/>
    <property type="match status" value="1"/>
</dbReference>
<dbReference type="SUPFAM" id="SSF56266">
    <property type="entry name" value="DmpA/ArgJ-like"/>
    <property type="match status" value="1"/>
</dbReference>
<accession>E3PU07</accession>
<dbReference type="KEGG" id="cst:CLOST_0138"/>
<feature type="active site" description="Nucleophile" evidence="10">
    <location>
        <position position="199"/>
    </location>
</feature>
<keyword evidence="12" id="KW-1185">Reference proteome</keyword>
<dbReference type="EMBL" id="FP565809">
    <property type="protein sequence ID" value="CBH20268.1"/>
    <property type="molecule type" value="Genomic_DNA"/>
</dbReference>
<dbReference type="InterPro" id="IPR016117">
    <property type="entry name" value="ArgJ-like_dom_sf"/>
</dbReference>
<feature type="binding site" evidence="10">
    <location>
        <position position="412"/>
    </location>
    <ligand>
        <name>substrate</name>
    </ligand>
</feature>
<gene>
    <name evidence="10 11" type="primary">argJ</name>
    <name evidence="11" type="ordered locus">CLOST_0138</name>
</gene>
<keyword evidence="8 10" id="KW-0012">Acyltransferase</keyword>
<dbReference type="HOGENOM" id="CLU_027172_1_0_9"/>
<comment type="catalytic activity">
    <reaction evidence="10">
        <text>L-glutamate + acetyl-CoA = N-acetyl-L-glutamate + CoA + H(+)</text>
        <dbReference type="Rhea" id="RHEA:24292"/>
        <dbReference type="ChEBI" id="CHEBI:15378"/>
        <dbReference type="ChEBI" id="CHEBI:29985"/>
        <dbReference type="ChEBI" id="CHEBI:44337"/>
        <dbReference type="ChEBI" id="CHEBI:57287"/>
        <dbReference type="ChEBI" id="CHEBI:57288"/>
        <dbReference type="EC" id="2.3.1.1"/>
    </reaction>
</comment>
<dbReference type="AlphaFoldDB" id="E3PU07"/>
<feature type="site" description="Cleavage; by autolysis" evidence="10">
    <location>
        <begin position="198"/>
        <end position="199"/>
    </location>
</feature>
<evidence type="ECO:0000256" key="8">
    <source>
        <dbReference type="ARBA" id="ARBA00023315"/>
    </source>
</evidence>
<feature type="binding site" evidence="10">
    <location>
        <position position="188"/>
    </location>
    <ligand>
        <name>substrate</name>
    </ligand>
</feature>
<organism evidence="11 12">
    <name type="scientific">Acetoanaerobium sticklandii (strain ATCC 12662 / DSM 519 / JCM 1433 / CCUG 9281 / NCIMB 10654 / HF)</name>
    <name type="common">Clostridium sticklandii</name>
    <dbReference type="NCBI Taxonomy" id="499177"/>
    <lineage>
        <taxon>Bacteria</taxon>
        <taxon>Bacillati</taxon>
        <taxon>Bacillota</taxon>
        <taxon>Clostridia</taxon>
        <taxon>Peptostreptococcales</taxon>
        <taxon>Filifactoraceae</taxon>
        <taxon>Acetoanaerobium</taxon>
    </lineage>
</organism>
<dbReference type="NCBIfam" id="TIGR00120">
    <property type="entry name" value="ArgJ"/>
    <property type="match status" value="1"/>
</dbReference>
<dbReference type="PANTHER" id="PTHR23100">
    <property type="entry name" value="ARGININE BIOSYNTHESIS BIFUNCTIONAL PROTEIN ARGJ"/>
    <property type="match status" value="1"/>
</dbReference>
<sequence>MAIEKEEIPMNKYIVIDGGVSSPKGFLSSGIHSGVKKSGKNDLSLVYSEVPAYSWAMFTTNKACAAPVTLSKSHIQDQNIQAIVINSGNANACTGQKGLSDAYEMATVTASALNIAPQNVIVSSTGLIGLPLEMDKIKAGIAKAASALSVNGSEEAAKGIITTDAHLKTIAVQVTIDNKVVTIGGMAKGSRMIHPQMATMLSIVTTDANIDKTYLKYLLNDTTEKTYNMISIDGDTSTNDMVAVMANGKACNNELNANHPEVQSFANAFAFVNEYLAKSIVADGEGATKFIEVQVVNSNTLASAKLAAKSILTSNLVKTSLFGEESNWGRILCSIGYSGAQFDMDKLEISLVGDNKETIKIVENGQSTIFCKESAKKLLKERNITILVDFKTGSQNSIAWGCDLSHDYVKINSSHIS</sequence>
<feature type="binding site" evidence="10">
    <location>
        <position position="199"/>
    </location>
    <ligand>
        <name>substrate</name>
    </ligand>
</feature>
<keyword evidence="5 10" id="KW-0808">Transferase</keyword>
<evidence type="ECO:0000256" key="7">
    <source>
        <dbReference type="ARBA" id="ARBA00023268"/>
    </source>
</evidence>
<keyword evidence="6 10" id="KW-0068">Autocatalytic cleavage</keyword>
<evidence type="ECO:0000256" key="2">
    <source>
        <dbReference type="ARBA" id="ARBA00011475"/>
    </source>
</evidence>
<keyword evidence="10" id="KW-0963">Cytoplasm</keyword>
<dbReference type="InterPro" id="IPR042195">
    <property type="entry name" value="ArgJ_beta_C"/>
</dbReference>
<dbReference type="UniPathway" id="UPA00068">
    <property type="reaction ID" value="UER00106"/>
</dbReference>
<evidence type="ECO:0000256" key="10">
    <source>
        <dbReference type="HAMAP-Rule" id="MF_01106"/>
    </source>
</evidence>
<feature type="chain" id="PRO_5023416057" description="Arginine biosynthesis bifunctional protein ArgJ beta chain" evidence="10">
    <location>
        <begin position="199"/>
        <end position="417"/>
    </location>
</feature>
<feature type="site" description="Involved in the stabilization of negative charge on the oxyanion by the formation of the oxyanion hole" evidence="10">
    <location>
        <position position="125"/>
    </location>
</feature>
<comment type="pathway">
    <text evidence="10">Amino-acid biosynthesis; L-arginine biosynthesis; L-ornithine and N-acetyl-L-glutamate from L-glutamate and N(2)-acetyl-L-ornithine (cyclic): step 1/1.</text>
</comment>
<dbReference type="GO" id="GO:0006592">
    <property type="term" value="P:ornithine biosynthetic process"/>
    <property type="evidence" value="ECO:0007669"/>
    <property type="project" value="TreeGrafter"/>
</dbReference>
<keyword evidence="3 10" id="KW-0055">Arginine biosynthesis</keyword>
<feature type="site" description="Involved in the stabilization of negative charge on the oxyanion by the formation of the oxyanion hole" evidence="10">
    <location>
        <position position="126"/>
    </location>
</feature>
<dbReference type="InterPro" id="IPR002813">
    <property type="entry name" value="Arg_biosynth_ArgJ"/>
</dbReference>
<evidence type="ECO:0000313" key="12">
    <source>
        <dbReference type="Proteomes" id="UP000007041"/>
    </source>
</evidence>
<dbReference type="Proteomes" id="UP000007041">
    <property type="component" value="Chromosome"/>
</dbReference>
<evidence type="ECO:0000256" key="6">
    <source>
        <dbReference type="ARBA" id="ARBA00022813"/>
    </source>
</evidence>
<dbReference type="GO" id="GO:0006526">
    <property type="term" value="P:L-arginine biosynthetic process"/>
    <property type="evidence" value="ECO:0007669"/>
    <property type="project" value="UniProtKB-UniRule"/>
</dbReference>
<evidence type="ECO:0000256" key="5">
    <source>
        <dbReference type="ARBA" id="ARBA00022679"/>
    </source>
</evidence>
<evidence type="ECO:0000256" key="9">
    <source>
        <dbReference type="ARBA" id="ARBA00049439"/>
    </source>
</evidence>
<keyword evidence="4 10" id="KW-0028">Amino-acid biosynthesis</keyword>
<evidence type="ECO:0000256" key="1">
    <source>
        <dbReference type="ARBA" id="ARBA00006774"/>
    </source>
</evidence>
<feature type="binding site" evidence="10">
    <location>
        <position position="285"/>
    </location>
    <ligand>
        <name>substrate</name>
    </ligand>
</feature>
<protein>
    <recommendedName>
        <fullName evidence="10">Arginine biosynthesis bifunctional protein ArgJ</fullName>
    </recommendedName>
    <domain>
        <recommendedName>
            <fullName evidence="10">Glutamate N-acetyltransferase</fullName>
            <ecNumber evidence="10">2.3.1.35</ecNumber>
        </recommendedName>
        <alternativeName>
            <fullName evidence="10">Ornithine acetyltransferase</fullName>
            <shortName evidence="10">OATase</shortName>
        </alternativeName>
        <alternativeName>
            <fullName evidence="10">Ornithine transacetylase</fullName>
        </alternativeName>
    </domain>
    <domain>
        <recommendedName>
            <fullName evidence="10">Amino-acid acetyltransferase</fullName>
            <ecNumber evidence="10">2.3.1.1</ecNumber>
        </recommendedName>
        <alternativeName>
            <fullName evidence="10">N-acetylglutamate synthase</fullName>
            <shortName evidence="10">AGSase</shortName>
        </alternativeName>
    </domain>
    <component>
        <recommendedName>
            <fullName evidence="10">Arginine biosynthesis bifunctional protein ArgJ alpha chain</fullName>
        </recommendedName>
    </component>
    <component>
        <recommendedName>
            <fullName evidence="10">Arginine biosynthesis bifunctional protein ArgJ beta chain</fullName>
        </recommendedName>
    </component>
</protein>
<name>E3PU07_ACESD</name>
<dbReference type="EC" id="2.3.1.35" evidence="10"/>
<dbReference type="FunFam" id="3.10.20.340:FF:000001">
    <property type="entry name" value="Arginine biosynthesis bifunctional protein ArgJ, chloroplastic"/>
    <property type="match status" value="1"/>
</dbReference>
<dbReference type="HAMAP" id="MF_01106">
    <property type="entry name" value="ArgJ"/>
    <property type="match status" value="1"/>
</dbReference>
<dbReference type="eggNOG" id="COG1364">
    <property type="taxonomic scope" value="Bacteria"/>
</dbReference>
<comment type="similarity">
    <text evidence="1 10">Belongs to the ArgJ family.</text>
</comment>
<comment type="pathway">
    <text evidence="10">Amino-acid biosynthesis; L-arginine biosynthesis; N(2)-acetyl-L-ornithine from L-glutamate: step 1/4.</text>
</comment>
<dbReference type="GO" id="GO:0004358">
    <property type="term" value="F:L-glutamate N-acetyltransferase activity, acting on acetyl-L-ornithine as donor"/>
    <property type="evidence" value="ECO:0007669"/>
    <property type="project" value="UniProtKB-UniRule"/>
</dbReference>
<comment type="catalytic activity">
    <reaction evidence="9 10">
        <text>N(2)-acetyl-L-ornithine + L-glutamate = N-acetyl-L-glutamate + L-ornithine</text>
        <dbReference type="Rhea" id="RHEA:15349"/>
        <dbReference type="ChEBI" id="CHEBI:29985"/>
        <dbReference type="ChEBI" id="CHEBI:44337"/>
        <dbReference type="ChEBI" id="CHEBI:46911"/>
        <dbReference type="ChEBI" id="CHEBI:57805"/>
        <dbReference type="EC" id="2.3.1.35"/>
    </reaction>
</comment>
<reference evidence="12" key="1">
    <citation type="journal article" date="2010" name="BMC Genomics">
        <title>Clostridium sticklandii, a specialist in amino acid degradation:revisiting its metabolism through its genome sequence.</title>
        <authorList>
            <person name="Fonknechten N."/>
            <person name="Chaussonnerie S."/>
            <person name="Tricot S."/>
            <person name="Lajus A."/>
            <person name="Andreesen J.R."/>
            <person name="Perchat N."/>
            <person name="Pelletier E."/>
            <person name="Gouyvenoux M."/>
            <person name="Barbe V."/>
            <person name="Salanoubat M."/>
            <person name="Le Paslier D."/>
            <person name="Weissenbach J."/>
            <person name="Cohen G.N."/>
            <person name="Kreimeyer A."/>
        </authorList>
    </citation>
    <scope>NUCLEOTIDE SEQUENCE [LARGE SCALE GENOMIC DNA]</scope>
    <source>
        <strain evidence="12">ATCC 12662 / DSM 519 / JCM 1433 / CCUG 9281 / NCIMB 10654 / HF</strain>
    </source>
</reference>
<dbReference type="Pfam" id="PF01960">
    <property type="entry name" value="ArgJ"/>
    <property type="match status" value="1"/>
</dbReference>
<evidence type="ECO:0000313" key="11">
    <source>
        <dbReference type="EMBL" id="CBH20268.1"/>
    </source>
</evidence>
<keyword evidence="7 10" id="KW-0511">Multifunctional enzyme</keyword>
<dbReference type="NCBIfam" id="NF003802">
    <property type="entry name" value="PRK05388.1"/>
    <property type="match status" value="1"/>
</dbReference>
<dbReference type="CDD" id="cd02152">
    <property type="entry name" value="OAT"/>
    <property type="match status" value="1"/>
</dbReference>
<evidence type="ECO:0000256" key="4">
    <source>
        <dbReference type="ARBA" id="ARBA00022605"/>
    </source>
</evidence>
<dbReference type="GO" id="GO:0005737">
    <property type="term" value="C:cytoplasm"/>
    <property type="evidence" value="ECO:0007669"/>
    <property type="project" value="UniProtKB-SubCell"/>
</dbReference>
<feature type="chain" id="PRO_5023416058" description="Arginine biosynthesis bifunctional protein ArgJ alpha chain" evidence="10">
    <location>
        <begin position="1"/>
        <end position="198"/>
    </location>
</feature>
<comment type="subunit">
    <text evidence="2 10">Heterotetramer of two alpha and two beta chains.</text>
</comment>